<evidence type="ECO:0000313" key="3">
    <source>
        <dbReference type="Proteomes" id="UP000325315"/>
    </source>
</evidence>
<dbReference type="EMBL" id="SMMG02000010">
    <property type="protein sequence ID" value="KAA3458837.1"/>
    <property type="molecule type" value="Genomic_DNA"/>
</dbReference>
<evidence type="ECO:0000313" key="2">
    <source>
        <dbReference type="EMBL" id="KAA3458837.1"/>
    </source>
</evidence>
<reference evidence="3" key="1">
    <citation type="journal article" date="2019" name="Plant Biotechnol. J.">
        <title>Genome sequencing of the Australian wild diploid species Gossypium australe highlights disease resistance and delayed gland morphogenesis.</title>
        <authorList>
            <person name="Cai Y."/>
            <person name="Cai X."/>
            <person name="Wang Q."/>
            <person name="Wang P."/>
            <person name="Zhang Y."/>
            <person name="Cai C."/>
            <person name="Xu Y."/>
            <person name="Wang K."/>
            <person name="Zhou Z."/>
            <person name="Wang C."/>
            <person name="Geng S."/>
            <person name="Li B."/>
            <person name="Dong Q."/>
            <person name="Hou Y."/>
            <person name="Wang H."/>
            <person name="Ai P."/>
            <person name="Liu Z."/>
            <person name="Yi F."/>
            <person name="Sun M."/>
            <person name="An G."/>
            <person name="Cheng J."/>
            <person name="Zhang Y."/>
            <person name="Shi Q."/>
            <person name="Xie Y."/>
            <person name="Shi X."/>
            <person name="Chang Y."/>
            <person name="Huang F."/>
            <person name="Chen Y."/>
            <person name="Hong S."/>
            <person name="Mi L."/>
            <person name="Sun Q."/>
            <person name="Zhang L."/>
            <person name="Zhou B."/>
            <person name="Peng R."/>
            <person name="Zhang X."/>
            <person name="Liu F."/>
        </authorList>
    </citation>
    <scope>NUCLEOTIDE SEQUENCE [LARGE SCALE GENOMIC DNA]</scope>
    <source>
        <strain evidence="3">cv. PA1801</strain>
    </source>
</reference>
<dbReference type="AlphaFoldDB" id="A0A5B6UPC2"/>
<organism evidence="2 3">
    <name type="scientific">Gossypium australe</name>
    <dbReference type="NCBI Taxonomy" id="47621"/>
    <lineage>
        <taxon>Eukaryota</taxon>
        <taxon>Viridiplantae</taxon>
        <taxon>Streptophyta</taxon>
        <taxon>Embryophyta</taxon>
        <taxon>Tracheophyta</taxon>
        <taxon>Spermatophyta</taxon>
        <taxon>Magnoliopsida</taxon>
        <taxon>eudicotyledons</taxon>
        <taxon>Gunneridae</taxon>
        <taxon>Pentapetalae</taxon>
        <taxon>rosids</taxon>
        <taxon>malvids</taxon>
        <taxon>Malvales</taxon>
        <taxon>Malvaceae</taxon>
        <taxon>Malvoideae</taxon>
        <taxon>Gossypium</taxon>
    </lineage>
</organism>
<gene>
    <name evidence="2" type="ORF">EPI10_013403</name>
</gene>
<keyword evidence="3" id="KW-1185">Reference proteome</keyword>
<dbReference type="Proteomes" id="UP000325315">
    <property type="component" value="Unassembled WGS sequence"/>
</dbReference>
<name>A0A5B6UPC2_9ROSI</name>
<feature type="region of interest" description="Disordered" evidence="1">
    <location>
        <begin position="313"/>
        <end position="341"/>
    </location>
</feature>
<comment type="caution">
    <text evidence="2">The sequence shown here is derived from an EMBL/GenBank/DDBJ whole genome shotgun (WGS) entry which is preliminary data.</text>
</comment>
<dbReference type="OrthoDB" id="990297at2759"/>
<proteinExistence type="predicted"/>
<accession>A0A5B6UPC2</accession>
<protein>
    <submittedName>
        <fullName evidence="2">NAC domain-containing protein 30-like</fullName>
    </submittedName>
</protein>
<sequence>MIVMGLEFPYLYGNIEGPTKAKTGKVLNDDCETEKSDQNSKIWGLQVLSSLPRLCRKVLPLNYHCDSTFPLIVFLFHHLFDYVYLVSSDTWNEMRKTKVSDTLSYNSIYECSFHMFCGTFEYTRMIITRIKRANKEGNKRTLVVTITKARPVLSCKNMSALLQFLDRTFILRKLKRKYGKVEVSCIESGQSNQYLLPNLGNHIANNEIQAQAARCHTYELDPNQILAELKVINGHEGFEYQSTESWNSHFVGDFLKNPRSHLPFNSGNHIAGKATPNLLTDEVPQDQSGTNEQGIKFGNLVAADERNNQRKLVAENDGSRMPSNSKIGSAEDSVQIDSSNLGGDYSTDEVFAELEELSEVNCFARIFIYN</sequence>
<evidence type="ECO:0000256" key="1">
    <source>
        <dbReference type="SAM" id="MobiDB-lite"/>
    </source>
</evidence>